<dbReference type="AlphaFoldDB" id="A0A1G9M7A1"/>
<dbReference type="OrthoDB" id="7933758at2"/>
<accession>A0A1G9M7A1</accession>
<dbReference type="STRING" id="571298.SAMN04488026_11065"/>
<dbReference type="Proteomes" id="UP000199382">
    <property type="component" value="Unassembled WGS sequence"/>
</dbReference>
<dbReference type="EMBL" id="FNEK01000106">
    <property type="protein sequence ID" value="SDL69565.1"/>
    <property type="molecule type" value="Genomic_DNA"/>
</dbReference>
<gene>
    <name evidence="1" type="ORF">SAMN04488026_11065</name>
</gene>
<sequence>MEQSKIREYARSLYDAHGDKAEAEAAHRAVECEKAGDASGAEDWRAIRAAIREIRGPHES</sequence>
<proteinExistence type="predicted"/>
<reference evidence="1 2" key="1">
    <citation type="submission" date="2016-10" db="EMBL/GenBank/DDBJ databases">
        <authorList>
            <person name="de Groot N.N."/>
        </authorList>
    </citation>
    <scope>NUCLEOTIDE SEQUENCE [LARGE SCALE GENOMIC DNA]</scope>
    <source>
        <strain evidence="1 2">DSM 25294</strain>
    </source>
</reference>
<protein>
    <recommendedName>
        <fullName evidence="3">Addiction module antidote protein</fullName>
    </recommendedName>
</protein>
<name>A0A1G9M7A1_9RHOB</name>
<organism evidence="1 2">
    <name type="scientific">Aliiruegeria lutimaris</name>
    <dbReference type="NCBI Taxonomy" id="571298"/>
    <lineage>
        <taxon>Bacteria</taxon>
        <taxon>Pseudomonadati</taxon>
        <taxon>Pseudomonadota</taxon>
        <taxon>Alphaproteobacteria</taxon>
        <taxon>Rhodobacterales</taxon>
        <taxon>Roseobacteraceae</taxon>
        <taxon>Aliiruegeria</taxon>
    </lineage>
</organism>
<dbReference type="RefSeq" id="WP_093164295.1">
    <property type="nucleotide sequence ID" value="NZ_FNEK01000106.1"/>
</dbReference>
<evidence type="ECO:0000313" key="1">
    <source>
        <dbReference type="EMBL" id="SDL69565.1"/>
    </source>
</evidence>
<keyword evidence="2" id="KW-1185">Reference proteome</keyword>
<evidence type="ECO:0000313" key="2">
    <source>
        <dbReference type="Proteomes" id="UP000199382"/>
    </source>
</evidence>
<evidence type="ECO:0008006" key="3">
    <source>
        <dbReference type="Google" id="ProtNLM"/>
    </source>
</evidence>